<evidence type="ECO:0000256" key="2">
    <source>
        <dbReference type="ARBA" id="ARBA00004752"/>
    </source>
</evidence>
<keyword evidence="7" id="KW-0133">Cell shape</keyword>
<comment type="subcellular location">
    <subcellularLocation>
        <location evidence="1 7">Cytoplasm</location>
    </subcellularLocation>
</comment>
<dbReference type="GO" id="GO:0005524">
    <property type="term" value="F:ATP binding"/>
    <property type="evidence" value="ECO:0007669"/>
    <property type="project" value="UniProtKB-UniRule"/>
</dbReference>
<evidence type="ECO:0000256" key="4">
    <source>
        <dbReference type="ARBA" id="ARBA00022598"/>
    </source>
</evidence>
<dbReference type="EMBL" id="RJKX01000015">
    <property type="protein sequence ID" value="ROP84113.1"/>
    <property type="molecule type" value="Genomic_DNA"/>
</dbReference>
<keyword evidence="3 7" id="KW-0963">Cytoplasm</keyword>
<gene>
    <name evidence="7" type="primary">murD</name>
    <name evidence="10" type="ORF">EDC65_3461</name>
</gene>
<keyword evidence="8" id="KW-0732">Signal</keyword>
<dbReference type="PANTHER" id="PTHR43692">
    <property type="entry name" value="UDP-N-ACETYLMURAMOYLALANINE--D-GLUTAMATE LIGASE"/>
    <property type="match status" value="1"/>
</dbReference>
<dbReference type="InterPro" id="IPR005762">
    <property type="entry name" value="MurD"/>
</dbReference>
<reference evidence="10 11" key="1">
    <citation type="submission" date="2018-11" db="EMBL/GenBank/DDBJ databases">
        <title>Genomic Encyclopedia of Type Strains, Phase IV (KMG-IV): sequencing the most valuable type-strain genomes for metagenomic binning, comparative biology and taxonomic classification.</title>
        <authorList>
            <person name="Goeker M."/>
        </authorList>
    </citation>
    <scope>NUCLEOTIDE SEQUENCE [LARGE SCALE GENOMIC DNA]</scope>
    <source>
        <strain evidence="10 11">DSM 5900</strain>
    </source>
</reference>
<dbReference type="GO" id="GO:0008764">
    <property type="term" value="F:UDP-N-acetylmuramoylalanine-D-glutamate ligase activity"/>
    <property type="evidence" value="ECO:0007669"/>
    <property type="project" value="UniProtKB-UniRule"/>
</dbReference>
<keyword evidence="6 7" id="KW-0067">ATP-binding</keyword>
<dbReference type="GO" id="GO:0008360">
    <property type="term" value="P:regulation of cell shape"/>
    <property type="evidence" value="ECO:0007669"/>
    <property type="project" value="UniProtKB-KW"/>
</dbReference>
<feature type="binding site" evidence="7">
    <location>
        <begin position="117"/>
        <end position="123"/>
    </location>
    <ligand>
        <name>ATP</name>
        <dbReference type="ChEBI" id="CHEBI:30616"/>
    </ligand>
</feature>
<evidence type="ECO:0000256" key="8">
    <source>
        <dbReference type="SAM" id="SignalP"/>
    </source>
</evidence>
<dbReference type="SUPFAM" id="SSF51984">
    <property type="entry name" value="MurCD N-terminal domain"/>
    <property type="match status" value="1"/>
</dbReference>
<evidence type="ECO:0000256" key="3">
    <source>
        <dbReference type="ARBA" id="ARBA00022490"/>
    </source>
</evidence>
<dbReference type="GO" id="GO:0051301">
    <property type="term" value="P:cell division"/>
    <property type="evidence" value="ECO:0007669"/>
    <property type="project" value="UniProtKB-KW"/>
</dbReference>
<accession>A0A3N1KQM9</accession>
<comment type="caution">
    <text evidence="10">The sequence shown here is derived from an EMBL/GenBank/DDBJ whole genome shotgun (WGS) entry which is preliminary data.</text>
</comment>
<evidence type="ECO:0000256" key="7">
    <source>
        <dbReference type="HAMAP-Rule" id="MF_00639"/>
    </source>
</evidence>
<comment type="pathway">
    <text evidence="2 7">Cell wall biogenesis; peptidoglycan biosynthesis.</text>
</comment>
<feature type="chain" id="PRO_5018059442" description="UDP-N-acetylmuramoylalanine--D-glutamate ligase" evidence="8">
    <location>
        <begin position="30"/>
        <end position="462"/>
    </location>
</feature>
<dbReference type="AlphaFoldDB" id="A0A3N1KQM9"/>
<keyword evidence="7" id="KW-0132">Cell division</keyword>
<dbReference type="InterPro" id="IPR036565">
    <property type="entry name" value="Mur-like_cat_sf"/>
</dbReference>
<dbReference type="OrthoDB" id="9809796at2"/>
<dbReference type="Gene3D" id="3.40.50.720">
    <property type="entry name" value="NAD(P)-binding Rossmann-like Domain"/>
    <property type="match status" value="1"/>
</dbReference>
<evidence type="ECO:0000259" key="9">
    <source>
        <dbReference type="Pfam" id="PF08245"/>
    </source>
</evidence>
<evidence type="ECO:0000256" key="1">
    <source>
        <dbReference type="ARBA" id="ARBA00004496"/>
    </source>
</evidence>
<proteinExistence type="inferred from homology"/>
<dbReference type="GO" id="GO:0071555">
    <property type="term" value="P:cell wall organization"/>
    <property type="evidence" value="ECO:0007669"/>
    <property type="project" value="UniProtKB-KW"/>
</dbReference>
<dbReference type="NCBIfam" id="TIGR01087">
    <property type="entry name" value="murD"/>
    <property type="match status" value="1"/>
</dbReference>
<feature type="domain" description="Mur ligase central" evidence="9">
    <location>
        <begin position="115"/>
        <end position="289"/>
    </location>
</feature>
<dbReference type="EC" id="6.3.2.9" evidence="7"/>
<sequence length="462" mass="47464">MITVDAFAGRRVLVLGLARSGLSAARALAAGGAEVAVWDDRPTNRETAEAAGFACADPMQENWSRVAALVMSPGVPLTHPAPHPAVLAARAAGVPVTGDIQLLRQARPDARICAITGTNGKSTTTALVGHILRRAGVPVAVGGNLGIAALDLPPLVREGVYVLELSSYQLDLVDAATFEVAVLLNVAPDHLDRHGTMANYIAAKQRIFAGQGAGHTAVIGVDDAVAAAIAEQPRAAGLVRISGGSADADIRVVDGVLTDAEGPIVDLAIAATLPGSHNAQDAAAAYAACRALGVPRAAIAAAIPSYPGLPHRQELVGVIDGVAYVNDSKATNADAAARALACYDAIYWIAGGVAKAGGIASLAPHFGRIAHAFLIGEAADDFARTLAGRVPHTRSGDLAQALRQAQERAANDRRQGAIVLLSPACASFDQFRDFEDRGDRFRTLVTALPGRRVILAPAESAA</sequence>
<name>A0A3N1KQM9_9PROT</name>
<dbReference type="GO" id="GO:0009252">
    <property type="term" value="P:peptidoglycan biosynthetic process"/>
    <property type="evidence" value="ECO:0007669"/>
    <property type="project" value="UniProtKB-UniRule"/>
</dbReference>
<dbReference type="SUPFAM" id="SSF53623">
    <property type="entry name" value="MurD-like peptide ligases, catalytic domain"/>
    <property type="match status" value="1"/>
</dbReference>
<protein>
    <recommendedName>
        <fullName evidence="7">UDP-N-acetylmuramoylalanine--D-glutamate ligase</fullName>
        <ecNumber evidence="7">6.3.2.9</ecNumber>
    </recommendedName>
    <alternativeName>
        <fullName evidence="7">D-glutamic acid-adding enzyme</fullName>
    </alternativeName>
    <alternativeName>
        <fullName evidence="7">UDP-N-acetylmuramoyl-L-alanyl-D-glutamate synthetase</fullName>
    </alternativeName>
</protein>
<keyword evidence="7" id="KW-0131">Cell cycle</keyword>
<dbReference type="HAMAP" id="MF_00639">
    <property type="entry name" value="MurD"/>
    <property type="match status" value="1"/>
</dbReference>
<dbReference type="InterPro" id="IPR036615">
    <property type="entry name" value="Mur_ligase_C_dom_sf"/>
</dbReference>
<comment type="similarity">
    <text evidence="7">Belongs to the MurCDEF family.</text>
</comment>
<organism evidence="10 11">
    <name type="scientific">Stella humosa</name>
    <dbReference type="NCBI Taxonomy" id="94"/>
    <lineage>
        <taxon>Bacteria</taxon>
        <taxon>Pseudomonadati</taxon>
        <taxon>Pseudomonadota</taxon>
        <taxon>Alphaproteobacteria</taxon>
        <taxon>Rhodospirillales</taxon>
        <taxon>Stellaceae</taxon>
        <taxon>Stella</taxon>
    </lineage>
</organism>
<dbReference type="RefSeq" id="WP_123691784.1">
    <property type="nucleotide sequence ID" value="NZ_AP019700.1"/>
</dbReference>
<dbReference type="UniPathway" id="UPA00219"/>
<keyword evidence="7" id="KW-0573">Peptidoglycan synthesis</keyword>
<evidence type="ECO:0000313" key="10">
    <source>
        <dbReference type="EMBL" id="ROP84113.1"/>
    </source>
</evidence>
<keyword evidence="4 7" id="KW-0436">Ligase</keyword>
<dbReference type="GO" id="GO:0005737">
    <property type="term" value="C:cytoplasm"/>
    <property type="evidence" value="ECO:0007669"/>
    <property type="project" value="UniProtKB-SubCell"/>
</dbReference>
<comment type="catalytic activity">
    <reaction evidence="7">
        <text>UDP-N-acetyl-alpha-D-muramoyl-L-alanine + D-glutamate + ATP = UDP-N-acetyl-alpha-D-muramoyl-L-alanyl-D-glutamate + ADP + phosphate + H(+)</text>
        <dbReference type="Rhea" id="RHEA:16429"/>
        <dbReference type="ChEBI" id="CHEBI:15378"/>
        <dbReference type="ChEBI" id="CHEBI:29986"/>
        <dbReference type="ChEBI" id="CHEBI:30616"/>
        <dbReference type="ChEBI" id="CHEBI:43474"/>
        <dbReference type="ChEBI" id="CHEBI:83898"/>
        <dbReference type="ChEBI" id="CHEBI:83900"/>
        <dbReference type="ChEBI" id="CHEBI:456216"/>
        <dbReference type="EC" id="6.3.2.9"/>
    </reaction>
</comment>
<dbReference type="Pfam" id="PF21799">
    <property type="entry name" value="MurD-like_N"/>
    <property type="match status" value="1"/>
</dbReference>
<dbReference type="PANTHER" id="PTHR43692:SF1">
    <property type="entry name" value="UDP-N-ACETYLMURAMOYLALANINE--D-GLUTAMATE LIGASE"/>
    <property type="match status" value="1"/>
</dbReference>
<evidence type="ECO:0000256" key="6">
    <source>
        <dbReference type="ARBA" id="ARBA00022840"/>
    </source>
</evidence>
<dbReference type="Pfam" id="PF08245">
    <property type="entry name" value="Mur_ligase_M"/>
    <property type="match status" value="1"/>
</dbReference>
<dbReference type="Gene3D" id="3.90.190.20">
    <property type="entry name" value="Mur ligase, C-terminal domain"/>
    <property type="match status" value="1"/>
</dbReference>
<dbReference type="SUPFAM" id="SSF53244">
    <property type="entry name" value="MurD-like peptide ligases, peptide-binding domain"/>
    <property type="match status" value="1"/>
</dbReference>
<evidence type="ECO:0000256" key="5">
    <source>
        <dbReference type="ARBA" id="ARBA00022741"/>
    </source>
</evidence>
<dbReference type="InterPro" id="IPR013221">
    <property type="entry name" value="Mur_ligase_cen"/>
</dbReference>
<keyword evidence="11" id="KW-1185">Reference proteome</keyword>
<comment type="function">
    <text evidence="7">Cell wall formation. Catalyzes the addition of glutamate to the nucleotide precursor UDP-N-acetylmuramoyl-L-alanine (UMA).</text>
</comment>
<keyword evidence="5 7" id="KW-0547">Nucleotide-binding</keyword>
<dbReference type="Proteomes" id="UP000278222">
    <property type="component" value="Unassembled WGS sequence"/>
</dbReference>
<dbReference type="Gene3D" id="3.40.1190.10">
    <property type="entry name" value="Mur-like, catalytic domain"/>
    <property type="match status" value="1"/>
</dbReference>
<feature type="signal peptide" evidence="8">
    <location>
        <begin position="1"/>
        <end position="29"/>
    </location>
</feature>
<evidence type="ECO:0000313" key="11">
    <source>
        <dbReference type="Proteomes" id="UP000278222"/>
    </source>
</evidence>
<keyword evidence="7" id="KW-0961">Cell wall biogenesis/degradation</keyword>